<keyword evidence="1" id="KW-0175">Coiled coil</keyword>
<dbReference type="Pfam" id="PF00856">
    <property type="entry name" value="SET"/>
    <property type="match status" value="1"/>
</dbReference>
<dbReference type="PROSITE" id="PS50280">
    <property type="entry name" value="SET"/>
    <property type="match status" value="1"/>
</dbReference>
<dbReference type="InterPro" id="IPR046341">
    <property type="entry name" value="SET_dom_sf"/>
</dbReference>
<reference evidence="4 5" key="1">
    <citation type="submission" date="2021-11" db="EMBL/GenBank/DDBJ databases">
        <title>Black yeast isolated from Biological Soil Crust.</title>
        <authorList>
            <person name="Kurbessoian T."/>
        </authorList>
    </citation>
    <scope>NUCLEOTIDE SEQUENCE [LARGE SCALE GENOMIC DNA]</scope>
    <source>
        <strain evidence="4 5">CCFEE 5522</strain>
    </source>
</reference>
<dbReference type="InterPro" id="IPR050869">
    <property type="entry name" value="H3K4_H4K5_MeTrfase"/>
</dbReference>
<evidence type="ECO:0000256" key="2">
    <source>
        <dbReference type="SAM" id="MobiDB-lite"/>
    </source>
</evidence>
<dbReference type="PANTHER" id="PTHR12197">
    <property type="entry name" value="HISTONE-LYSINE N-METHYLTRANSFERASE SMYD"/>
    <property type="match status" value="1"/>
</dbReference>
<dbReference type="PANTHER" id="PTHR12197:SF251">
    <property type="entry name" value="EG:BACR7C10.4 PROTEIN"/>
    <property type="match status" value="1"/>
</dbReference>
<dbReference type="InterPro" id="IPR001214">
    <property type="entry name" value="SET_dom"/>
</dbReference>
<organism evidence="4 5">
    <name type="scientific">Oleoguttula mirabilis</name>
    <dbReference type="NCBI Taxonomy" id="1507867"/>
    <lineage>
        <taxon>Eukaryota</taxon>
        <taxon>Fungi</taxon>
        <taxon>Dikarya</taxon>
        <taxon>Ascomycota</taxon>
        <taxon>Pezizomycotina</taxon>
        <taxon>Dothideomycetes</taxon>
        <taxon>Dothideomycetidae</taxon>
        <taxon>Mycosphaerellales</taxon>
        <taxon>Teratosphaeriaceae</taxon>
        <taxon>Oleoguttula</taxon>
    </lineage>
</organism>
<dbReference type="AlphaFoldDB" id="A0AAV9JNQ5"/>
<comment type="caution">
    <text evidence="4">The sequence shown here is derived from an EMBL/GenBank/DDBJ whole genome shotgun (WGS) entry which is preliminary data.</text>
</comment>
<dbReference type="EMBL" id="JAVFHQ010000013">
    <property type="protein sequence ID" value="KAK4546925.1"/>
    <property type="molecule type" value="Genomic_DNA"/>
</dbReference>
<keyword evidence="5" id="KW-1185">Reference proteome</keyword>
<sequence>METHFDVTEWQPTKPTEPGEEDITAELPTLVATLNQQTNDIYRHPYNPNGWFGRAETLMRLRYPELAVGDTHKAVLLCQTLLARLCDDRRYRLGHCMGFWMLDEADADADAETHDDDEDARRDDLEQRLADLQADAQRLQLENLYHSPAFEEGIFLQRPYPWMQARHRRRDDALVAKINREFEEAEARLCRDSPKERPAGQNDKGRCCILKRHAFGESTAPDKDTSELLGVFAARDLAPETVLVIDETQAWGCIGPGDGGSTANLSGGTGCSDPIHPNLPSEDANSEDLRWIRERAGKYAAEILLQCRFLIGCIADKVAHPLDHTLVARLTPTYRLEKVGLFSLEHDIAIPNECLQQFGIDIFAEGEYDTWVLFTLEARIDNNSWSDPIHSCISPLFSLFNHSCEPNVSWKIMNDHTTMVIRVTKDVHEGEQLFVDYDGFMKDQPLQARRKRMSKWLDADCQCTRCQREEAEQEAAGRKCTCGCGGCGGDGGGTAEWDVAEKPVFPEDSWKVRRR</sequence>
<dbReference type="CDD" id="cd20071">
    <property type="entry name" value="SET_SMYD"/>
    <property type="match status" value="1"/>
</dbReference>
<dbReference type="Gene3D" id="2.170.270.10">
    <property type="entry name" value="SET domain"/>
    <property type="match status" value="1"/>
</dbReference>
<protein>
    <recommendedName>
        <fullName evidence="3">SET domain-containing protein</fullName>
    </recommendedName>
</protein>
<feature type="coiled-coil region" evidence="1">
    <location>
        <begin position="115"/>
        <end position="142"/>
    </location>
</feature>
<proteinExistence type="predicted"/>
<feature type="domain" description="SET" evidence="3">
    <location>
        <begin position="211"/>
        <end position="438"/>
    </location>
</feature>
<evidence type="ECO:0000259" key="3">
    <source>
        <dbReference type="PROSITE" id="PS50280"/>
    </source>
</evidence>
<evidence type="ECO:0000313" key="4">
    <source>
        <dbReference type="EMBL" id="KAK4546925.1"/>
    </source>
</evidence>
<evidence type="ECO:0000256" key="1">
    <source>
        <dbReference type="SAM" id="Coils"/>
    </source>
</evidence>
<dbReference type="Proteomes" id="UP001324427">
    <property type="component" value="Unassembled WGS sequence"/>
</dbReference>
<evidence type="ECO:0000313" key="5">
    <source>
        <dbReference type="Proteomes" id="UP001324427"/>
    </source>
</evidence>
<accession>A0AAV9JNQ5</accession>
<dbReference type="PROSITE" id="PS50276">
    <property type="entry name" value="PANCREATIC_HORMONE_2"/>
    <property type="match status" value="1"/>
</dbReference>
<dbReference type="SUPFAM" id="SSF82199">
    <property type="entry name" value="SET domain"/>
    <property type="match status" value="1"/>
</dbReference>
<name>A0AAV9JNQ5_9PEZI</name>
<gene>
    <name evidence="4" type="ORF">LTR36_001657</name>
</gene>
<feature type="region of interest" description="Disordered" evidence="2">
    <location>
        <begin position="1"/>
        <end position="20"/>
    </location>
</feature>
<dbReference type="GO" id="GO:0005634">
    <property type="term" value="C:nucleus"/>
    <property type="evidence" value="ECO:0007669"/>
    <property type="project" value="TreeGrafter"/>
</dbReference>